<dbReference type="Gene3D" id="3.40.50.300">
    <property type="entry name" value="P-loop containing nucleotide triphosphate hydrolases"/>
    <property type="match status" value="1"/>
</dbReference>
<keyword evidence="3" id="KW-0547">Nucleotide-binding</keyword>
<dbReference type="InterPro" id="IPR003439">
    <property type="entry name" value="ABC_transporter-like_ATP-bd"/>
</dbReference>
<evidence type="ECO:0000256" key="1">
    <source>
        <dbReference type="ARBA" id="ARBA00005417"/>
    </source>
</evidence>
<dbReference type="InterPro" id="IPR003593">
    <property type="entry name" value="AAA+_ATPase"/>
</dbReference>
<dbReference type="InterPro" id="IPR027417">
    <property type="entry name" value="P-loop_NTPase"/>
</dbReference>
<sequence length="241" mass="26218">MIEINGLTKRYRDLVAVNDISFSVAAGEIVGFLGPNGAGKTTTMKMLTGFLPATSGSATVAGFDVFDSPMDVKRSIGYLPEIPPVYPDLTVREYLRFVGKLKGLRGKTLKEHVDESIEKVSLQLVADRLIRNISKGYQQRTGLAQSLLGKPKVLILDEPTVGLDPRQIGEVRSLIQSLAGEHTVILSTHILQEVSAICDRVVIINKGSMVADDSLSALVKQHTTDEGQKSLEEIFLSLTEL</sequence>
<feature type="domain" description="ABC transporter" evidence="5">
    <location>
        <begin position="2"/>
        <end position="231"/>
    </location>
</feature>
<dbReference type="AlphaFoldDB" id="D6PLE5"/>
<dbReference type="Pfam" id="PF00005">
    <property type="entry name" value="ABC_tran"/>
    <property type="match status" value="1"/>
</dbReference>
<name>D6PLE5_9ZZZZ</name>
<dbReference type="CDD" id="cd03230">
    <property type="entry name" value="ABC_DR_subfamily_A"/>
    <property type="match status" value="1"/>
</dbReference>
<dbReference type="PROSITE" id="PS50893">
    <property type="entry name" value="ABC_TRANSPORTER_2"/>
    <property type="match status" value="1"/>
</dbReference>
<dbReference type="PANTHER" id="PTHR43335:SF4">
    <property type="entry name" value="ABC TRANSPORTER, ATP-BINDING PROTEIN"/>
    <property type="match status" value="1"/>
</dbReference>
<keyword evidence="4" id="KW-0067">ATP-binding</keyword>
<reference evidence="6" key="1">
    <citation type="journal article" date="2010" name="ISME J.">
        <title>Metagenome of the Mediterranean deep chlorophyll maximum studied by direct and fosmid library 454 pyrosequencing.</title>
        <authorList>
            <person name="Ghai R."/>
            <person name="Martin-Cuadrado A.B."/>
            <person name="Molto A.G."/>
            <person name="Heredia I.G."/>
            <person name="Cabrera R."/>
            <person name="Martin J."/>
            <person name="Verdu M."/>
            <person name="Deschamps P."/>
            <person name="Moreira D."/>
            <person name="Lopez-Garcia P."/>
            <person name="Mira A."/>
            <person name="Rodriguez-Valera F."/>
        </authorList>
    </citation>
    <scope>NUCLEOTIDE SEQUENCE</scope>
</reference>
<dbReference type="GO" id="GO:0005524">
    <property type="term" value="F:ATP binding"/>
    <property type="evidence" value="ECO:0007669"/>
    <property type="project" value="UniProtKB-KW"/>
</dbReference>
<evidence type="ECO:0000256" key="2">
    <source>
        <dbReference type="ARBA" id="ARBA00022448"/>
    </source>
</evidence>
<evidence type="ECO:0000256" key="4">
    <source>
        <dbReference type="ARBA" id="ARBA00022840"/>
    </source>
</evidence>
<keyword evidence="2" id="KW-0813">Transport</keyword>
<proteinExistence type="inferred from homology"/>
<dbReference type="SUPFAM" id="SSF52540">
    <property type="entry name" value="P-loop containing nucleoside triphosphate hydrolases"/>
    <property type="match status" value="1"/>
</dbReference>
<dbReference type="EMBL" id="GU943147">
    <property type="protein sequence ID" value="ADD96546.1"/>
    <property type="molecule type" value="Genomic_DNA"/>
</dbReference>
<evidence type="ECO:0000256" key="3">
    <source>
        <dbReference type="ARBA" id="ARBA00022741"/>
    </source>
</evidence>
<evidence type="ECO:0000313" key="6">
    <source>
        <dbReference type="EMBL" id="ADD96546.1"/>
    </source>
</evidence>
<organism evidence="6">
    <name type="scientific">uncultured organism MedDCM-OCT-S11-C346</name>
    <dbReference type="NCBI Taxonomy" id="743660"/>
    <lineage>
        <taxon>unclassified sequences</taxon>
        <taxon>environmental samples</taxon>
    </lineage>
</organism>
<dbReference type="PANTHER" id="PTHR43335">
    <property type="entry name" value="ABC TRANSPORTER, ATP-BINDING PROTEIN"/>
    <property type="match status" value="1"/>
</dbReference>
<comment type="similarity">
    <text evidence="1">Belongs to the ABC transporter superfamily.</text>
</comment>
<evidence type="ECO:0000259" key="5">
    <source>
        <dbReference type="PROSITE" id="PS50893"/>
    </source>
</evidence>
<dbReference type="GO" id="GO:0016887">
    <property type="term" value="F:ATP hydrolysis activity"/>
    <property type="evidence" value="ECO:0007669"/>
    <property type="project" value="InterPro"/>
</dbReference>
<dbReference type="SMART" id="SM00382">
    <property type="entry name" value="AAA"/>
    <property type="match status" value="1"/>
</dbReference>
<accession>D6PLE5</accession>
<protein>
    <submittedName>
        <fullName evidence="6">ABC transporter ATP binding protein</fullName>
    </submittedName>
</protein>